<evidence type="ECO:0000313" key="3">
    <source>
        <dbReference type="Proteomes" id="UP000545386"/>
    </source>
</evidence>
<feature type="region of interest" description="Disordered" evidence="1">
    <location>
        <begin position="1"/>
        <end position="27"/>
    </location>
</feature>
<dbReference type="EMBL" id="JACJUU010000025">
    <property type="protein sequence ID" value="MBC2771173.1"/>
    <property type="molecule type" value="Genomic_DNA"/>
</dbReference>
<dbReference type="RefSeq" id="WP_185780777.1">
    <property type="nucleotide sequence ID" value="NZ_JACJUU010000025.1"/>
</dbReference>
<name>A0A842HSE5_9BURK</name>
<sequence>MADKDTHETPQSPEWEVLGPEPTHPRRLRLPLSTALDVRRELARLYRSMRTGQTPPADGTKLAYVLNILRQTIETSDIEQRISALEVAQKAND</sequence>
<dbReference type="AlphaFoldDB" id="A0A842HSE5"/>
<evidence type="ECO:0000256" key="1">
    <source>
        <dbReference type="SAM" id="MobiDB-lite"/>
    </source>
</evidence>
<dbReference type="Proteomes" id="UP000545386">
    <property type="component" value="Unassembled WGS sequence"/>
</dbReference>
<proteinExistence type="predicted"/>
<reference evidence="2 3" key="1">
    <citation type="submission" date="2020-08" db="EMBL/GenBank/DDBJ databases">
        <title>Paraeoetvoesia sp. YC-7-48 draft genome sequence.</title>
        <authorList>
            <person name="Yao L."/>
        </authorList>
    </citation>
    <scope>NUCLEOTIDE SEQUENCE [LARGE SCALE GENOMIC DNA]</scope>
    <source>
        <strain evidence="3">YC-7-48</strain>
    </source>
</reference>
<comment type="caution">
    <text evidence="2">The sequence shown here is derived from an EMBL/GenBank/DDBJ whole genome shotgun (WGS) entry which is preliminary data.</text>
</comment>
<keyword evidence="3" id="KW-1185">Reference proteome</keyword>
<evidence type="ECO:0000313" key="2">
    <source>
        <dbReference type="EMBL" id="MBC2771173.1"/>
    </source>
</evidence>
<gene>
    <name evidence="2" type="ORF">GTU67_14835</name>
</gene>
<organism evidence="2 3">
    <name type="scientific">Pusillimonas minor</name>
    <dbReference type="NCBI Taxonomy" id="2697024"/>
    <lineage>
        <taxon>Bacteria</taxon>
        <taxon>Pseudomonadati</taxon>
        <taxon>Pseudomonadota</taxon>
        <taxon>Betaproteobacteria</taxon>
        <taxon>Burkholderiales</taxon>
        <taxon>Alcaligenaceae</taxon>
        <taxon>Pusillimonas</taxon>
    </lineage>
</organism>
<protein>
    <submittedName>
        <fullName evidence="2">Uncharacterized protein</fullName>
    </submittedName>
</protein>
<accession>A0A842HSE5</accession>